<sequence>MDSTEPGGYKITKTMPVISQTTKPQPHRNLIAQANLTGCIMSITESCRKVTISKGILTAECRKSDQKTYISASISLDDHLGVVDGKLVWGSKGFSQLTQDVAVVDGILTAKLKTTGNKLIDGKFDLSHYIHNNNGVLEPVQRPRSVIASSPRKTDTVKAAPGLLRTTSLASAASAATDISSATSNLFSATSSTSSATSVLSSSSTTSKSSFSSTAFRR</sequence>
<keyword evidence="4" id="KW-1185">Reference proteome</keyword>
<dbReference type="AlphaFoldDB" id="A0A067SIS6"/>
<dbReference type="InterPro" id="IPR011058">
    <property type="entry name" value="Cyanovirin-N"/>
</dbReference>
<dbReference type="SMART" id="SM01111">
    <property type="entry name" value="CVNH"/>
    <property type="match status" value="1"/>
</dbReference>
<feature type="domain" description="Cyanovirin-N" evidence="2">
    <location>
        <begin position="42"/>
        <end position="139"/>
    </location>
</feature>
<evidence type="ECO:0000313" key="3">
    <source>
        <dbReference type="EMBL" id="KDR70840.1"/>
    </source>
</evidence>
<protein>
    <recommendedName>
        <fullName evidence="2">Cyanovirin-N domain-containing protein</fullName>
    </recommendedName>
</protein>
<accession>A0A067SIS6</accession>
<feature type="region of interest" description="Disordered" evidence="1">
    <location>
        <begin position="197"/>
        <end position="218"/>
    </location>
</feature>
<dbReference type="STRING" id="685588.A0A067SIS6"/>
<dbReference type="EMBL" id="KL142395">
    <property type="protein sequence ID" value="KDR70840.1"/>
    <property type="molecule type" value="Genomic_DNA"/>
</dbReference>
<evidence type="ECO:0000313" key="4">
    <source>
        <dbReference type="Proteomes" id="UP000027222"/>
    </source>
</evidence>
<dbReference type="Pfam" id="PF08881">
    <property type="entry name" value="CVNH"/>
    <property type="match status" value="1"/>
</dbReference>
<dbReference type="HOGENOM" id="CLU_1266961_0_0_1"/>
<dbReference type="InterPro" id="IPR036673">
    <property type="entry name" value="Cyanovirin-N_sf"/>
</dbReference>
<proteinExistence type="predicted"/>
<evidence type="ECO:0000256" key="1">
    <source>
        <dbReference type="SAM" id="MobiDB-lite"/>
    </source>
</evidence>
<dbReference type="OrthoDB" id="3056812at2759"/>
<reference evidence="4" key="1">
    <citation type="journal article" date="2014" name="Proc. Natl. Acad. Sci. U.S.A.">
        <title>Extensive sampling of basidiomycete genomes demonstrates inadequacy of the white-rot/brown-rot paradigm for wood decay fungi.</title>
        <authorList>
            <person name="Riley R."/>
            <person name="Salamov A.A."/>
            <person name="Brown D.W."/>
            <person name="Nagy L.G."/>
            <person name="Floudas D."/>
            <person name="Held B.W."/>
            <person name="Levasseur A."/>
            <person name="Lombard V."/>
            <person name="Morin E."/>
            <person name="Otillar R."/>
            <person name="Lindquist E.A."/>
            <person name="Sun H."/>
            <person name="LaButti K.M."/>
            <person name="Schmutz J."/>
            <person name="Jabbour D."/>
            <person name="Luo H."/>
            <person name="Baker S.E."/>
            <person name="Pisabarro A.G."/>
            <person name="Walton J.D."/>
            <person name="Blanchette R.A."/>
            <person name="Henrissat B."/>
            <person name="Martin F."/>
            <person name="Cullen D."/>
            <person name="Hibbett D.S."/>
            <person name="Grigoriev I.V."/>
        </authorList>
    </citation>
    <scope>NUCLEOTIDE SEQUENCE [LARGE SCALE GENOMIC DNA]</scope>
    <source>
        <strain evidence="4">CBS 339.88</strain>
    </source>
</reference>
<dbReference type="SUPFAM" id="SSF51322">
    <property type="entry name" value="Cyanovirin-N"/>
    <property type="match status" value="1"/>
</dbReference>
<dbReference type="Proteomes" id="UP000027222">
    <property type="component" value="Unassembled WGS sequence"/>
</dbReference>
<name>A0A067SIS6_GALM3</name>
<evidence type="ECO:0000259" key="2">
    <source>
        <dbReference type="SMART" id="SM01111"/>
    </source>
</evidence>
<gene>
    <name evidence="3" type="ORF">GALMADRAFT_810660</name>
</gene>
<organism evidence="3 4">
    <name type="scientific">Galerina marginata (strain CBS 339.88)</name>
    <dbReference type="NCBI Taxonomy" id="685588"/>
    <lineage>
        <taxon>Eukaryota</taxon>
        <taxon>Fungi</taxon>
        <taxon>Dikarya</taxon>
        <taxon>Basidiomycota</taxon>
        <taxon>Agaricomycotina</taxon>
        <taxon>Agaricomycetes</taxon>
        <taxon>Agaricomycetidae</taxon>
        <taxon>Agaricales</taxon>
        <taxon>Agaricineae</taxon>
        <taxon>Strophariaceae</taxon>
        <taxon>Galerina</taxon>
    </lineage>
</organism>
<dbReference type="Gene3D" id="2.30.60.10">
    <property type="entry name" value="Cyanovirin-N"/>
    <property type="match status" value="1"/>
</dbReference>